<evidence type="ECO:0000313" key="3">
    <source>
        <dbReference type="EMBL" id="MFB9776918.1"/>
    </source>
</evidence>
<gene>
    <name evidence="3" type="ORF">ACFFN1_11010</name>
</gene>
<comment type="caution">
    <text evidence="3">The sequence shown here is derived from an EMBL/GenBank/DDBJ whole genome shotgun (WGS) entry which is preliminary data.</text>
</comment>
<evidence type="ECO:0000256" key="2">
    <source>
        <dbReference type="SAM" id="SignalP"/>
    </source>
</evidence>
<dbReference type="EMBL" id="JBHMAU010000067">
    <property type="protein sequence ID" value="MFB9776918.1"/>
    <property type="molecule type" value="Genomic_DNA"/>
</dbReference>
<feature type="region of interest" description="Disordered" evidence="1">
    <location>
        <begin position="29"/>
        <end position="69"/>
    </location>
</feature>
<feature type="compositionally biased region" description="Low complexity" evidence="1">
    <location>
        <begin position="36"/>
        <end position="49"/>
    </location>
</feature>
<proteinExistence type="predicted"/>
<feature type="compositionally biased region" description="Acidic residues" evidence="1">
    <location>
        <begin position="50"/>
        <end position="60"/>
    </location>
</feature>
<reference evidence="3 4" key="1">
    <citation type="submission" date="2024-09" db="EMBL/GenBank/DDBJ databases">
        <authorList>
            <person name="Sun Q."/>
            <person name="Mori K."/>
        </authorList>
    </citation>
    <scope>NUCLEOTIDE SEQUENCE [LARGE SCALE GENOMIC DNA]</scope>
    <source>
        <strain evidence="3 4">JCM 11683</strain>
    </source>
</reference>
<evidence type="ECO:0000256" key="1">
    <source>
        <dbReference type="SAM" id="MobiDB-lite"/>
    </source>
</evidence>
<feature type="signal peptide" evidence="2">
    <location>
        <begin position="1"/>
        <end position="19"/>
    </location>
</feature>
<keyword evidence="4" id="KW-1185">Reference proteome</keyword>
<dbReference type="RefSeq" id="WP_376840778.1">
    <property type="nucleotide sequence ID" value="NZ_JBHMAU010000067.1"/>
</dbReference>
<organism evidence="3 4">
    <name type="scientific">Brevibacterium otitidis</name>
    <dbReference type="NCBI Taxonomy" id="53364"/>
    <lineage>
        <taxon>Bacteria</taxon>
        <taxon>Bacillati</taxon>
        <taxon>Actinomycetota</taxon>
        <taxon>Actinomycetes</taxon>
        <taxon>Micrococcales</taxon>
        <taxon>Brevibacteriaceae</taxon>
        <taxon>Brevibacterium</taxon>
    </lineage>
</organism>
<keyword evidence="2" id="KW-0732">Signal</keyword>
<feature type="chain" id="PRO_5046319362" description="PknH-like extracellular domain-containing protein" evidence="2">
    <location>
        <begin position="20"/>
        <end position="252"/>
    </location>
</feature>
<protein>
    <recommendedName>
        <fullName evidence="5">PknH-like extracellular domain-containing protein</fullName>
    </recommendedName>
</protein>
<dbReference type="PROSITE" id="PS51257">
    <property type="entry name" value="PROKAR_LIPOPROTEIN"/>
    <property type="match status" value="1"/>
</dbReference>
<dbReference type="Proteomes" id="UP001589707">
    <property type="component" value="Unassembled WGS sequence"/>
</dbReference>
<sequence length="252" mass="25755">MKALSSSSPSRLVAGAAAAAGLALVLSACGGGSDSGAGDEQNADQAAEQEGGEQEAEEPAAPETRQLSQEEIEEALSGISYEGEGFAAAPNDPPEMEAAKTELEKAPIEPAECKKVFLEQMGKADTDIPTGLAISEEHTYNAVAMSYASADEASEALDATLSTGSACEEMSIEAAGQKIEMSITVEEIDVPGADRAVLMTTSLPMAPDDTLYYVTALTANGLVAGSALHDSTEEKSTGVAAEAVNAYTEALQ</sequence>
<evidence type="ECO:0008006" key="5">
    <source>
        <dbReference type="Google" id="ProtNLM"/>
    </source>
</evidence>
<accession>A0ABV5X3A3</accession>
<evidence type="ECO:0000313" key="4">
    <source>
        <dbReference type="Proteomes" id="UP001589707"/>
    </source>
</evidence>
<name>A0ABV5X3A3_9MICO</name>